<dbReference type="EMBL" id="LAZR01032061">
    <property type="protein sequence ID" value="KKL51964.1"/>
    <property type="molecule type" value="Genomic_DNA"/>
</dbReference>
<proteinExistence type="predicted"/>
<dbReference type="AlphaFoldDB" id="A0A0F9CS04"/>
<dbReference type="Pfam" id="PF06223">
    <property type="entry name" value="Phage_tail_T"/>
    <property type="match status" value="1"/>
</dbReference>
<comment type="caution">
    <text evidence="2">The sequence shown here is derived from an EMBL/GenBank/DDBJ whole genome shotgun (WGS) entry which is preliminary data.</text>
</comment>
<feature type="domain" description="Minor tail T" evidence="1">
    <location>
        <begin position="21"/>
        <end position="81"/>
    </location>
</feature>
<accession>A0A0F9CS04</accession>
<protein>
    <recommendedName>
        <fullName evidence="1">Minor tail T domain-containing protein</fullName>
    </recommendedName>
</protein>
<evidence type="ECO:0000313" key="2">
    <source>
        <dbReference type="EMBL" id="KKL51964.1"/>
    </source>
</evidence>
<gene>
    <name evidence="2" type="ORF">LCGC14_2290250</name>
</gene>
<reference evidence="2" key="1">
    <citation type="journal article" date="2015" name="Nature">
        <title>Complex archaea that bridge the gap between prokaryotes and eukaryotes.</title>
        <authorList>
            <person name="Spang A."/>
            <person name="Saw J.H."/>
            <person name="Jorgensen S.L."/>
            <person name="Zaremba-Niedzwiedzka K."/>
            <person name="Martijn J."/>
            <person name="Lind A.E."/>
            <person name="van Eijk R."/>
            <person name="Schleper C."/>
            <person name="Guy L."/>
            <person name="Ettema T.J."/>
        </authorList>
    </citation>
    <scope>NUCLEOTIDE SEQUENCE</scope>
</reference>
<organism evidence="2">
    <name type="scientific">marine sediment metagenome</name>
    <dbReference type="NCBI Taxonomy" id="412755"/>
    <lineage>
        <taxon>unclassified sequences</taxon>
        <taxon>metagenomes</taxon>
        <taxon>ecological metagenomes</taxon>
    </lineage>
</organism>
<dbReference type="InterPro" id="IPR009350">
    <property type="entry name" value="Phage_tail_T"/>
</dbReference>
<name>A0A0F9CS04_9ZZZZ</name>
<evidence type="ECO:0000259" key="1">
    <source>
        <dbReference type="Pfam" id="PF06223"/>
    </source>
</evidence>
<sequence>MRFALAMGCSIKELFERFGNELKWWIAYDRVEPIGEFRGDFRIGQLCAIMSEKESSPLDHMPFFNQNKNHPKQQSDQEMLAILGLVGLKVVG</sequence>